<organism evidence="6 7">
    <name type="scientific">Eumeta variegata</name>
    <name type="common">Bagworm moth</name>
    <name type="synonym">Eumeta japonica</name>
    <dbReference type="NCBI Taxonomy" id="151549"/>
    <lineage>
        <taxon>Eukaryota</taxon>
        <taxon>Metazoa</taxon>
        <taxon>Ecdysozoa</taxon>
        <taxon>Arthropoda</taxon>
        <taxon>Hexapoda</taxon>
        <taxon>Insecta</taxon>
        <taxon>Pterygota</taxon>
        <taxon>Neoptera</taxon>
        <taxon>Endopterygota</taxon>
        <taxon>Lepidoptera</taxon>
        <taxon>Glossata</taxon>
        <taxon>Ditrysia</taxon>
        <taxon>Tineoidea</taxon>
        <taxon>Psychidae</taxon>
        <taxon>Oiketicinae</taxon>
        <taxon>Eumeta</taxon>
    </lineage>
</organism>
<protein>
    <submittedName>
        <fullName evidence="6">Modular serine protease</fullName>
    </submittedName>
</protein>
<feature type="domain" description="Sushi" evidence="5">
    <location>
        <begin position="74"/>
        <end position="138"/>
    </location>
</feature>
<proteinExistence type="inferred from homology"/>
<dbReference type="SMART" id="SM00032">
    <property type="entry name" value="CCP"/>
    <property type="match status" value="2"/>
</dbReference>
<dbReference type="InterPro" id="IPR001254">
    <property type="entry name" value="Trypsin_dom"/>
</dbReference>
<dbReference type="AlphaFoldDB" id="A0A4C1YL12"/>
<dbReference type="GO" id="GO:0006508">
    <property type="term" value="P:proteolysis"/>
    <property type="evidence" value="ECO:0007669"/>
    <property type="project" value="UniProtKB-KW"/>
</dbReference>
<dbReference type="InterPro" id="IPR043504">
    <property type="entry name" value="Peptidase_S1_PA_chymotrypsin"/>
</dbReference>
<dbReference type="SUPFAM" id="SSF50494">
    <property type="entry name" value="Trypsin-like serine proteases"/>
    <property type="match status" value="2"/>
</dbReference>
<dbReference type="EMBL" id="BGZK01001262">
    <property type="protein sequence ID" value="GBP75793.1"/>
    <property type="molecule type" value="Genomic_DNA"/>
</dbReference>
<accession>A0A4C1YL12</accession>
<dbReference type="SMART" id="SM00020">
    <property type="entry name" value="Tryp_SPc"/>
    <property type="match status" value="1"/>
</dbReference>
<dbReference type="InterPro" id="IPR000436">
    <property type="entry name" value="Sushi_SCR_CCP_dom"/>
</dbReference>
<keyword evidence="6" id="KW-0645">Protease</keyword>
<evidence type="ECO:0000256" key="2">
    <source>
        <dbReference type="ARBA" id="ARBA00024195"/>
    </source>
</evidence>
<dbReference type="PROSITE" id="PS00134">
    <property type="entry name" value="TRYPSIN_HIS"/>
    <property type="match status" value="1"/>
</dbReference>
<dbReference type="OrthoDB" id="2019384at2759"/>
<dbReference type="Pfam" id="PF00089">
    <property type="entry name" value="Trypsin"/>
    <property type="match status" value="1"/>
</dbReference>
<dbReference type="InterPro" id="IPR009003">
    <property type="entry name" value="Peptidase_S1_PA"/>
</dbReference>
<dbReference type="CDD" id="cd00033">
    <property type="entry name" value="CCP"/>
    <property type="match status" value="2"/>
</dbReference>
<sequence length="652" mass="71463">MLATRLYLVTAAHGICNPIDVTSAIPGKIKISDGGRSGLIEEKWKDGGESKLPELTLTEGETIARYVTSSANPECCKLPPYPEHGLYVVAGDARAAPGAERASASLEYACRGGYGLVGAARVRCENGTWYDDAPQCLSEHGFFSFLILTAAGILKEITSIDTTEISGYGSETDTRLQTPNASGTCELPAYPEHGHYDVLEQVHVGSSENYTFLRLFYKCNDGYGVVGPAHVNCSDGVWSDVLPTCVGGCSLDYNAGVLYSCKKWRSVEFSTGCQFYEPNGAEVLPVCDTPYYSSDKDLPLMKCIDGNWNYTPACLPECGVRLSERKNRRKIPVAPIAGGWRVRSRELPWHVGIYDKLYKPYMQICGGSIISAELVVTGWLKVNAVSLRSYSTLRRMKETKKVFMGHDDSRLLSCSGYTLNNKLSADHIAVSAAHCFWSDVEGLAPSSRFAVAAGKLYRPWSAPSDLGAQLRDVNDIVIPKRFRGVQTNFQDDIAIVYVSKPFDFNKDVWPVCVDFDLKLDRTHLTAGNLGKVAGWGFIDEDGHTPPELQVVRLPYVEIDQCIANASPDFRAYITSDKICAGYINGTALCKGDSGGGLVFTKTEGPLRRHYLRGVASTAPNNDKKCNTHAVPTFTHILAHEHFIKDHLNLTNV</sequence>
<evidence type="ECO:0000259" key="4">
    <source>
        <dbReference type="PROSITE" id="PS50240"/>
    </source>
</evidence>
<keyword evidence="3" id="KW-0768">Sushi</keyword>
<reference evidence="6 7" key="1">
    <citation type="journal article" date="2019" name="Commun. Biol.">
        <title>The bagworm genome reveals a unique fibroin gene that provides high tensile strength.</title>
        <authorList>
            <person name="Kono N."/>
            <person name="Nakamura H."/>
            <person name="Ohtoshi R."/>
            <person name="Tomita M."/>
            <person name="Numata K."/>
            <person name="Arakawa K."/>
        </authorList>
    </citation>
    <scope>NUCLEOTIDE SEQUENCE [LARGE SCALE GENOMIC DNA]</scope>
</reference>
<evidence type="ECO:0000313" key="7">
    <source>
        <dbReference type="Proteomes" id="UP000299102"/>
    </source>
</evidence>
<keyword evidence="6" id="KW-0378">Hydrolase</keyword>
<evidence type="ECO:0000256" key="3">
    <source>
        <dbReference type="PROSITE-ProRule" id="PRU00302"/>
    </source>
</evidence>
<feature type="domain" description="Sushi" evidence="5">
    <location>
        <begin position="183"/>
        <end position="247"/>
    </location>
</feature>
<evidence type="ECO:0000313" key="6">
    <source>
        <dbReference type="EMBL" id="GBP75793.1"/>
    </source>
</evidence>
<keyword evidence="1" id="KW-1015">Disulfide bond</keyword>
<dbReference type="SUPFAM" id="SSF57535">
    <property type="entry name" value="Complement control module/SCR domain"/>
    <property type="match status" value="2"/>
</dbReference>
<keyword evidence="7" id="KW-1185">Reference proteome</keyword>
<dbReference type="Gene3D" id="2.40.10.10">
    <property type="entry name" value="Trypsin-like serine proteases"/>
    <property type="match status" value="2"/>
</dbReference>
<name>A0A4C1YL12_EUMVA</name>
<dbReference type="PANTHER" id="PTHR24256">
    <property type="entry name" value="TRYPTASE-RELATED"/>
    <property type="match status" value="1"/>
</dbReference>
<comment type="caution">
    <text evidence="6">The sequence shown here is derived from an EMBL/GenBank/DDBJ whole genome shotgun (WGS) entry which is preliminary data.</text>
</comment>
<gene>
    <name evidence="6" type="primary">modSP</name>
    <name evidence="6" type="ORF">EVAR_65425_1</name>
</gene>
<evidence type="ECO:0000256" key="1">
    <source>
        <dbReference type="ARBA" id="ARBA00023157"/>
    </source>
</evidence>
<dbReference type="STRING" id="151549.A0A4C1YL12"/>
<dbReference type="PROSITE" id="PS50923">
    <property type="entry name" value="SUSHI"/>
    <property type="match status" value="2"/>
</dbReference>
<dbReference type="InterPro" id="IPR051487">
    <property type="entry name" value="Ser/Thr_Proteases_Immune/Dev"/>
</dbReference>
<comment type="similarity">
    <text evidence="2">Belongs to the peptidase S1 family. CLIP subfamily.</text>
</comment>
<dbReference type="PROSITE" id="PS50240">
    <property type="entry name" value="TRYPSIN_DOM"/>
    <property type="match status" value="1"/>
</dbReference>
<dbReference type="Gene3D" id="2.10.70.10">
    <property type="entry name" value="Complement Module, domain 1"/>
    <property type="match status" value="2"/>
</dbReference>
<dbReference type="InterPro" id="IPR018114">
    <property type="entry name" value="TRYPSIN_HIS"/>
</dbReference>
<dbReference type="Proteomes" id="UP000299102">
    <property type="component" value="Unassembled WGS sequence"/>
</dbReference>
<dbReference type="Pfam" id="PF00084">
    <property type="entry name" value="Sushi"/>
    <property type="match status" value="2"/>
</dbReference>
<comment type="caution">
    <text evidence="3">Lacks conserved residue(s) required for the propagation of feature annotation.</text>
</comment>
<dbReference type="GO" id="GO:0004252">
    <property type="term" value="F:serine-type endopeptidase activity"/>
    <property type="evidence" value="ECO:0007669"/>
    <property type="project" value="InterPro"/>
</dbReference>
<evidence type="ECO:0000259" key="5">
    <source>
        <dbReference type="PROSITE" id="PS50923"/>
    </source>
</evidence>
<feature type="domain" description="Peptidase S1" evidence="4">
    <location>
        <begin position="336"/>
        <end position="648"/>
    </location>
</feature>
<dbReference type="InterPro" id="IPR035976">
    <property type="entry name" value="Sushi/SCR/CCP_sf"/>
</dbReference>